<dbReference type="Proteomes" id="UP001601948">
    <property type="component" value="Unassembled WGS sequence"/>
</dbReference>
<accession>A0ABW6QNB5</accession>
<evidence type="ECO:0000313" key="1">
    <source>
        <dbReference type="EMBL" id="MFF3222711.1"/>
    </source>
</evidence>
<evidence type="ECO:0000313" key="2">
    <source>
        <dbReference type="Proteomes" id="UP001601948"/>
    </source>
</evidence>
<comment type="caution">
    <text evidence="1">The sequence shown here is derived from an EMBL/GenBank/DDBJ whole genome shotgun (WGS) entry which is preliminary data.</text>
</comment>
<reference evidence="1 2" key="1">
    <citation type="submission" date="2024-10" db="EMBL/GenBank/DDBJ databases">
        <title>The Natural Products Discovery Center: Release of the First 8490 Sequenced Strains for Exploring Actinobacteria Biosynthetic Diversity.</title>
        <authorList>
            <person name="Kalkreuter E."/>
            <person name="Kautsar S.A."/>
            <person name="Yang D."/>
            <person name="Bader C.D."/>
            <person name="Teijaro C.N."/>
            <person name="Fluegel L."/>
            <person name="Davis C.M."/>
            <person name="Simpson J.R."/>
            <person name="Lauterbach L."/>
            <person name="Steele A.D."/>
            <person name="Gui C."/>
            <person name="Meng S."/>
            <person name="Li G."/>
            <person name="Viehrig K."/>
            <person name="Ye F."/>
            <person name="Su P."/>
            <person name="Kiefer A.F."/>
            <person name="Nichols A."/>
            <person name="Cepeda A.J."/>
            <person name="Yan W."/>
            <person name="Fan B."/>
            <person name="Jiang Y."/>
            <person name="Adhikari A."/>
            <person name="Zheng C.-J."/>
            <person name="Schuster L."/>
            <person name="Cowan T.M."/>
            <person name="Smanski M.J."/>
            <person name="Chevrette M.G."/>
            <person name="De Carvalho L.P.S."/>
            <person name="Shen B."/>
        </authorList>
    </citation>
    <scope>NUCLEOTIDE SEQUENCE [LARGE SCALE GENOMIC DNA]</scope>
    <source>
        <strain evidence="1 2">NPDC003040</strain>
    </source>
</reference>
<dbReference type="EMBL" id="JBIAPI010000001">
    <property type="protein sequence ID" value="MFF3222711.1"/>
    <property type="molecule type" value="Genomic_DNA"/>
</dbReference>
<proteinExistence type="predicted"/>
<evidence type="ECO:0008006" key="3">
    <source>
        <dbReference type="Google" id="ProtNLM"/>
    </source>
</evidence>
<keyword evidence="2" id="KW-1185">Reference proteome</keyword>
<gene>
    <name evidence="1" type="ORF">ACFYV7_07930</name>
</gene>
<dbReference type="RefSeq" id="WP_387715014.1">
    <property type="nucleotide sequence ID" value="NZ_JBIAPI010000001.1"/>
</dbReference>
<sequence>MPNAALEQVGGCSGMAENYRVVFPEGYRGRREAETADKGWLDVEVVFADGSVFPVSFYDPARLRQTIEDEIAGGSLYFTEPNLVILKKVTTANIELAVKDMVDTGFFDSIEAKDGFPGDSGR</sequence>
<name>A0ABW6QNB5_9NOCA</name>
<protein>
    <recommendedName>
        <fullName evidence="3">DUF4325 domain-containing protein</fullName>
    </recommendedName>
</protein>
<organism evidence="1 2">
    <name type="scientific">Nocardia suismassiliense</name>
    <dbReference type="NCBI Taxonomy" id="2077092"/>
    <lineage>
        <taxon>Bacteria</taxon>
        <taxon>Bacillati</taxon>
        <taxon>Actinomycetota</taxon>
        <taxon>Actinomycetes</taxon>
        <taxon>Mycobacteriales</taxon>
        <taxon>Nocardiaceae</taxon>
        <taxon>Nocardia</taxon>
    </lineage>
</organism>